<feature type="domain" description="PSP1 C-terminal" evidence="1">
    <location>
        <begin position="60"/>
        <end position="145"/>
    </location>
</feature>
<comment type="caution">
    <text evidence="2">The sequence shown here is derived from an EMBL/GenBank/DDBJ whole genome shotgun (WGS) entry which is preliminary data.</text>
</comment>
<gene>
    <name evidence="2" type="ORF">COY52_03945</name>
</gene>
<reference evidence="3" key="1">
    <citation type="submission" date="2017-09" db="EMBL/GenBank/DDBJ databases">
        <title>Depth-based differentiation of microbial function through sediment-hosted aquifers and enrichment of novel symbionts in the deep terrestrial subsurface.</title>
        <authorList>
            <person name="Probst A.J."/>
            <person name="Ladd B."/>
            <person name="Jarett J.K."/>
            <person name="Geller-Mcgrath D.E."/>
            <person name="Sieber C.M.K."/>
            <person name="Emerson J.B."/>
            <person name="Anantharaman K."/>
            <person name="Thomas B.C."/>
            <person name="Malmstrom R."/>
            <person name="Stieglmeier M."/>
            <person name="Klingl A."/>
            <person name="Woyke T."/>
            <person name="Ryan C.M."/>
            <person name="Banfield J.F."/>
        </authorList>
    </citation>
    <scope>NUCLEOTIDE SEQUENCE [LARGE SCALE GENOMIC DNA]</scope>
</reference>
<dbReference type="PROSITE" id="PS51411">
    <property type="entry name" value="PSP1_C"/>
    <property type="match status" value="1"/>
</dbReference>
<dbReference type="Pfam" id="PF04468">
    <property type="entry name" value="PSP1"/>
    <property type="match status" value="1"/>
</dbReference>
<dbReference type="AlphaFoldDB" id="A0A2M7SDH2"/>
<dbReference type="GO" id="GO:0005737">
    <property type="term" value="C:cytoplasm"/>
    <property type="evidence" value="ECO:0007669"/>
    <property type="project" value="TreeGrafter"/>
</dbReference>
<dbReference type="InterPro" id="IPR007557">
    <property type="entry name" value="PSP1_C"/>
</dbReference>
<evidence type="ECO:0000313" key="3">
    <source>
        <dbReference type="Proteomes" id="UP000229307"/>
    </source>
</evidence>
<dbReference type="PANTHER" id="PTHR43830:SF3">
    <property type="entry name" value="PROTEIN PSP1"/>
    <property type="match status" value="1"/>
</dbReference>
<organism evidence="2 3">
    <name type="scientific">Candidatus Desantisbacteria bacterium CG_4_10_14_0_8_um_filter_48_22</name>
    <dbReference type="NCBI Taxonomy" id="1974543"/>
    <lineage>
        <taxon>Bacteria</taxon>
        <taxon>Candidatus Desantisiibacteriota</taxon>
    </lineage>
</organism>
<accession>A0A2M7SDH2</accession>
<proteinExistence type="predicted"/>
<dbReference type="Proteomes" id="UP000229307">
    <property type="component" value="Unassembled WGS sequence"/>
</dbReference>
<dbReference type="EMBL" id="PFMR01000105">
    <property type="protein sequence ID" value="PIZ17587.1"/>
    <property type="molecule type" value="Genomic_DNA"/>
</dbReference>
<dbReference type="PANTHER" id="PTHR43830">
    <property type="entry name" value="PROTEIN PSP1"/>
    <property type="match status" value="1"/>
</dbReference>
<dbReference type="NCBIfam" id="NF041131">
    <property type="entry name" value="RicT_YaaT_fam"/>
    <property type="match status" value="1"/>
</dbReference>
<protein>
    <submittedName>
        <fullName evidence="2">Stage 0 sporulation protein</fullName>
    </submittedName>
</protein>
<name>A0A2M7SDH2_9BACT</name>
<evidence type="ECO:0000259" key="1">
    <source>
        <dbReference type="PROSITE" id="PS51411"/>
    </source>
</evidence>
<dbReference type="InterPro" id="IPR047767">
    <property type="entry name" value="PSP1-like"/>
</dbReference>
<sequence length="259" mass="30038">MAEIIGVKIKDIVQYYDPQGIDLNKQDLCIVEGENDSQEIGEVFNAIRIVTTQEIKGPLKKVLRKLTKEDIAQLKNNKIKEKESFSVCQHMIKSREMPMKLIKVEYNFDRSKATFFYYSEGRVDFRELVKDLAHELKTRVEMRQIGVRDEARMVGSFGHCGRPLCCMMFLKEFTPVSMQMVKAQNLTSNPAKLSGTCGRLMCCLQYEYRFYKEMAKRFPKMGTRAKVKEEIGFVSEVNISKGTYKVKMEDGREVEVQVY</sequence>
<evidence type="ECO:0000313" key="2">
    <source>
        <dbReference type="EMBL" id="PIZ17587.1"/>
    </source>
</evidence>